<accession>A0A0A9CNI9</accession>
<name>A0A0A9CNI9_ARUDO</name>
<reference evidence="2" key="1">
    <citation type="submission" date="2014-09" db="EMBL/GenBank/DDBJ databases">
        <authorList>
            <person name="Magalhaes I.L.F."/>
            <person name="Oliveira U."/>
            <person name="Santos F.R."/>
            <person name="Vidigal T.H.D.A."/>
            <person name="Brescovit A.D."/>
            <person name="Santos A.J."/>
        </authorList>
    </citation>
    <scope>NUCLEOTIDE SEQUENCE</scope>
    <source>
        <tissue evidence="2">Shoot tissue taken approximately 20 cm above the soil surface</tissue>
    </source>
</reference>
<evidence type="ECO:0000313" key="2">
    <source>
        <dbReference type="EMBL" id="JAD76013.1"/>
    </source>
</evidence>
<dbReference type="EMBL" id="GBRH01221882">
    <property type="protein sequence ID" value="JAD76013.1"/>
    <property type="molecule type" value="Transcribed_RNA"/>
</dbReference>
<evidence type="ECO:0000256" key="1">
    <source>
        <dbReference type="SAM" id="MobiDB-lite"/>
    </source>
</evidence>
<organism evidence="2">
    <name type="scientific">Arundo donax</name>
    <name type="common">Giant reed</name>
    <name type="synonym">Donax arundinaceus</name>
    <dbReference type="NCBI Taxonomy" id="35708"/>
    <lineage>
        <taxon>Eukaryota</taxon>
        <taxon>Viridiplantae</taxon>
        <taxon>Streptophyta</taxon>
        <taxon>Embryophyta</taxon>
        <taxon>Tracheophyta</taxon>
        <taxon>Spermatophyta</taxon>
        <taxon>Magnoliopsida</taxon>
        <taxon>Liliopsida</taxon>
        <taxon>Poales</taxon>
        <taxon>Poaceae</taxon>
        <taxon>PACMAD clade</taxon>
        <taxon>Arundinoideae</taxon>
        <taxon>Arundineae</taxon>
        <taxon>Arundo</taxon>
    </lineage>
</organism>
<feature type="region of interest" description="Disordered" evidence="1">
    <location>
        <begin position="1"/>
        <end position="27"/>
    </location>
</feature>
<dbReference type="AlphaFoldDB" id="A0A0A9CNI9"/>
<proteinExistence type="predicted"/>
<reference evidence="2" key="2">
    <citation type="journal article" date="2015" name="Data Brief">
        <title>Shoot transcriptome of the giant reed, Arundo donax.</title>
        <authorList>
            <person name="Barrero R.A."/>
            <person name="Guerrero F.D."/>
            <person name="Moolhuijzen P."/>
            <person name="Goolsby J.A."/>
            <person name="Tidwell J."/>
            <person name="Bellgard S.E."/>
            <person name="Bellgard M.I."/>
        </authorList>
    </citation>
    <scope>NUCLEOTIDE SEQUENCE</scope>
    <source>
        <tissue evidence="2">Shoot tissue taken approximately 20 cm above the soil surface</tissue>
    </source>
</reference>
<protein>
    <submittedName>
        <fullName evidence="2">Uncharacterized protein</fullName>
    </submittedName>
</protein>
<sequence>MVQEGPDPVPMVQEGASFSSEPSLRPPTMPMSARFTFFGPVMFRSINPRLKESAHIPDLT</sequence>